<organism evidence="3 4">
    <name type="scientific">Halotia branconii CENA392</name>
    <dbReference type="NCBI Taxonomy" id="1539056"/>
    <lineage>
        <taxon>Bacteria</taxon>
        <taxon>Bacillati</taxon>
        <taxon>Cyanobacteriota</taxon>
        <taxon>Cyanophyceae</taxon>
        <taxon>Nostocales</taxon>
        <taxon>Nodulariaceae</taxon>
        <taxon>Halotia</taxon>
    </lineage>
</organism>
<dbReference type="EMBL" id="CP124543">
    <property type="protein sequence ID" value="WGV28705.1"/>
    <property type="molecule type" value="Genomic_DNA"/>
</dbReference>
<dbReference type="Proteomes" id="UP001223520">
    <property type="component" value="Chromosome"/>
</dbReference>
<evidence type="ECO:0000259" key="2">
    <source>
        <dbReference type="SMART" id="SM00899"/>
    </source>
</evidence>
<keyword evidence="1" id="KW-0408">Iron</keyword>
<feature type="domain" description="Ferrous iron transporter FeoA-like" evidence="2">
    <location>
        <begin position="10"/>
        <end position="80"/>
    </location>
</feature>
<evidence type="ECO:0000313" key="3">
    <source>
        <dbReference type="EMBL" id="WGV28705.1"/>
    </source>
</evidence>
<evidence type="ECO:0000256" key="1">
    <source>
        <dbReference type="ARBA" id="ARBA00023004"/>
    </source>
</evidence>
<dbReference type="SMART" id="SM00899">
    <property type="entry name" value="FeoA"/>
    <property type="match status" value="1"/>
</dbReference>
<dbReference type="KEGG" id="hbq:QI031_04025"/>
<sequence length="82" mass="8952">MFTPFSVTGCSLDLLQVGEQGIITSCKIQDDLILKKLKSLGITTGTVITLEQQFPSLIIKAGKILLDVEKEVVCAIYVRIIV</sequence>
<dbReference type="InterPro" id="IPR038157">
    <property type="entry name" value="FeoA_core_dom"/>
</dbReference>
<dbReference type="SUPFAM" id="SSF50037">
    <property type="entry name" value="C-terminal domain of transcriptional repressors"/>
    <property type="match status" value="1"/>
</dbReference>
<name>A0AAJ6NXR6_9CYAN</name>
<dbReference type="GO" id="GO:0046914">
    <property type="term" value="F:transition metal ion binding"/>
    <property type="evidence" value="ECO:0007669"/>
    <property type="project" value="InterPro"/>
</dbReference>
<reference evidence="3 4" key="1">
    <citation type="journal article" date="2023" name="Limnol Oceanogr Lett">
        <title>Environmental adaptations by the intertidal Antarctic cyanobacterium Halotia branconii CENA392 as revealed using long-read genome sequencing.</title>
        <authorList>
            <person name="Dextro R.B."/>
            <person name="Delbaje E."/>
            <person name="Freitas P.N.N."/>
            <person name="Geraldes V."/>
            <person name="Pinto E."/>
            <person name="Long P.F."/>
            <person name="Fiore M.F."/>
        </authorList>
    </citation>
    <scope>NUCLEOTIDE SEQUENCE [LARGE SCALE GENOMIC DNA]</scope>
    <source>
        <strain evidence="3 4">CENA392</strain>
    </source>
</reference>
<accession>A0AAJ6NXR6</accession>
<dbReference type="Gene3D" id="2.30.30.90">
    <property type="match status" value="1"/>
</dbReference>
<keyword evidence="4" id="KW-1185">Reference proteome</keyword>
<evidence type="ECO:0000313" key="4">
    <source>
        <dbReference type="Proteomes" id="UP001223520"/>
    </source>
</evidence>
<dbReference type="Pfam" id="PF04023">
    <property type="entry name" value="FeoA"/>
    <property type="match status" value="1"/>
</dbReference>
<dbReference type="AlphaFoldDB" id="A0AAJ6NXR6"/>
<protein>
    <submittedName>
        <fullName evidence="3">FeoA family protein</fullName>
    </submittedName>
</protein>
<dbReference type="InterPro" id="IPR008988">
    <property type="entry name" value="Transcriptional_repressor_C"/>
</dbReference>
<gene>
    <name evidence="3" type="ORF">QI031_04025</name>
</gene>
<dbReference type="InterPro" id="IPR007167">
    <property type="entry name" value="Fe-transptr_FeoA-like"/>
</dbReference>
<proteinExistence type="predicted"/>